<dbReference type="GO" id="GO:0005737">
    <property type="term" value="C:cytoplasm"/>
    <property type="evidence" value="ECO:0007669"/>
    <property type="project" value="TreeGrafter"/>
</dbReference>
<dbReference type="Pfam" id="PF00350">
    <property type="entry name" value="Dynamin_N"/>
    <property type="match status" value="1"/>
</dbReference>
<dbReference type="Proteomes" id="UP000789739">
    <property type="component" value="Unassembled WGS sequence"/>
</dbReference>
<dbReference type="GO" id="GO:0008017">
    <property type="term" value="F:microtubule binding"/>
    <property type="evidence" value="ECO:0007669"/>
    <property type="project" value="TreeGrafter"/>
</dbReference>
<dbReference type="EMBL" id="CAJVPI010005330">
    <property type="protein sequence ID" value="CAG8673414.1"/>
    <property type="molecule type" value="Genomic_DNA"/>
</dbReference>
<dbReference type="GO" id="GO:0005874">
    <property type="term" value="C:microtubule"/>
    <property type="evidence" value="ECO:0007669"/>
    <property type="project" value="TreeGrafter"/>
</dbReference>
<evidence type="ECO:0000313" key="2">
    <source>
        <dbReference type="EMBL" id="CAG8673414.1"/>
    </source>
</evidence>
<proteinExistence type="predicted"/>
<dbReference type="SMART" id="SM00053">
    <property type="entry name" value="DYNc"/>
    <property type="match status" value="1"/>
</dbReference>
<dbReference type="Gene3D" id="3.40.50.300">
    <property type="entry name" value="P-loop containing nucleotide triphosphate hydrolases"/>
    <property type="match status" value="1"/>
</dbReference>
<dbReference type="OrthoDB" id="5061070at2759"/>
<evidence type="ECO:0000313" key="3">
    <source>
        <dbReference type="Proteomes" id="UP000789739"/>
    </source>
</evidence>
<protein>
    <submittedName>
        <fullName evidence="2">1054_t:CDS:1</fullName>
    </submittedName>
</protein>
<dbReference type="InterPro" id="IPR027417">
    <property type="entry name" value="P-loop_NTPase"/>
</dbReference>
<dbReference type="AlphaFoldDB" id="A0A9N9HH20"/>
<dbReference type="GO" id="GO:0005525">
    <property type="term" value="F:GTP binding"/>
    <property type="evidence" value="ECO:0007669"/>
    <property type="project" value="InterPro"/>
</dbReference>
<accession>A0A9N9HH20</accession>
<comment type="caution">
    <text evidence="2">The sequence shown here is derived from an EMBL/GenBank/DDBJ whole genome shotgun (WGS) entry which is preliminary data.</text>
</comment>
<dbReference type="PANTHER" id="PTHR11566">
    <property type="entry name" value="DYNAMIN"/>
    <property type="match status" value="1"/>
</dbReference>
<dbReference type="PRINTS" id="PR00195">
    <property type="entry name" value="DYNAMIN"/>
</dbReference>
<keyword evidence="3" id="KW-1185">Reference proteome</keyword>
<sequence>MEEKYAKDFVELPRVVFCGNQSAGKSSLLEAIANVQLPRSHETCTRCVMEIRMNETSKTSNWECNISLRKEYDKNNKPLPETDRKTYPFGETLHNPKDVELMAYRAQKALLNPSEKPDLYLNHQRPDEPKKEKNEIKFSMNIVCLHITGPNVPNLSLVDLPGIIEHMINVPPAVSRQLVATIKSLTTEYVEKPKSIIVATIPCDSEDEHQGIHNIINEVDPEKSRTVFVLTKPDRIQDKTHGRWVQKLENLSGPDYFVVMNPNQAKLINGVT</sequence>
<dbReference type="PROSITE" id="PS51718">
    <property type="entry name" value="G_DYNAMIN_2"/>
    <property type="match status" value="1"/>
</dbReference>
<dbReference type="InterPro" id="IPR045063">
    <property type="entry name" value="Dynamin_N"/>
</dbReference>
<feature type="domain" description="Dynamin-type G" evidence="1">
    <location>
        <begin position="9"/>
        <end position="272"/>
    </location>
</feature>
<name>A0A9N9HH20_9GLOM</name>
<dbReference type="SUPFAM" id="SSF52540">
    <property type="entry name" value="P-loop containing nucleoside triphosphate hydrolases"/>
    <property type="match status" value="1"/>
</dbReference>
<organism evidence="2 3">
    <name type="scientific">Paraglomus brasilianum</name>
    <dbReference type="NCBI Taxonomy" id="144538"/>
    <lineage>
        <taxon>Eukaryota</taxon>
        <taxon>Fungi</taxon>
        <taxon>Fungi incertae sedis</taxon>
        <taxon>Mucoromycota</taxon>
        <taxon>Glomeromycotina</taxon>
        <taxon>Glomeromycetes</taxon>
        <taxon>Paraglomerales</taxon>
        <taxon>Paraglomeraceae</taxon>
        <taxon>Paraglomus</taxon>
    </lineage>
</organism>
<dbReference type="GO" id="GO:0016020">
    <property type="term" value="C:membrane"/>
    <property type="evidence" value="ECO:0007669"/>
    <property type="project" value="TreeGrafter"/>
</dbReference>
<feature type="non-terminal residue" evidence="2">
    <location>
        <position position="272"/>
    </location>
</feature>
<gene>
    <name evidence="2" type="ORF">PBRASI_LOCUS11425</name>
</gene>
<dbReference type="InterPro" id="IPR001401">
    <property type="entry name" value="Dynamin_GTPase"/>
</dbReference>
<reference evidence="2" key="1">
    <citation type="submission" date="2021-06" db="EMBL/GenBank/DDBJ databases">
        <authorList>
            <person name="Kallberg Y."/>
            <person name="Tangrot J."/>
            <person name="Rosling A."/>
        </authorList>
    </citation>
    <scope>NUCLEOTIDE SEQUENCE</scope>
    <source>
        <strain evidence="2">BR232B</strain>
    </source>
</reference>
<dbReference type="InterPro" id="IPR022812">
    <property type="entry name" value="Dynamin"/>
</dbReference>
<dbReference type="InterPro" id="IPR030381">
    <property type="entry name" value="G_DYNAMIN_dom"/>
</dbReference>
<dbReference type="GO" id="GO:0003924">
    <property type="term" value="F:GTPase activity"/>
    <property type="evidence" value="ECO:0007669"/>
    <property type="project" value="InterPro"/>
</dbReference>
<evidence type="ECO:0000259" key="1">
    <source>
        <dbReference type="PROSITE" id="PS51718"/>
    </source>
</evidence>